<dbReference type="AlphaFoldDB" id="A0A1L3JN42"/>
<name>A0A1L3JN42_LACDL</name>
<dbReference type="SUPFAM" id="SSF47413">
    <property type="entry name" value="lambda repressor-like DNA-binding domains"/>
    <property type="match status" value="1"/>
</dbReference>
<gene>
    <name evidence="1" type="ORF">DQL93_02640</name>
</gene>
<dbReference type="InterPro" id="IPR010982">
    <property type="entry name" value="Lambda_DNA-bd_dom_sf"/>
</dbReference>
<organism evidence="1">
    <name type="scientific">Lactobacillus delbrueckii subsp. lactis</name>
    <dbReference type="NCBI Taxonomy" id="29397"/>
    <lineage>
        <taxon>Bacteria</taxon>
        <taxon>Bacillati</taxon>
        <taxon>Bacillota</taxon>
        <taxon>Bacilli</taxon>
        <taxon>Lactobacillales</taxon>
        <taxon>Lactobacillaceae</taxon>
        <taxon>Lactobacillus</taxon>
    </lineage>
</organism>
<dbReference type="GO" id="GO:0003677">
    <property type="term" value="F:DNA binding"/>
    <property type="evidence" value="ECO:0007669"/>
    <property type="project" value="InterPro"/>
</dbReference>
<proteinExistence type="predicted"/>
<dbReference type="Pfam" id="PF13443">
    <property type="entry name" value="HTH_26"/>
    <property type="match status" value="1"/>
</dbReference>
<accession>A0A1L3JN42</accession>
<protein>
    <submittedName>
        <fullName evidence="1">XRE family transcriptional regulator</fullName>
    </submittedName>
</protein>
<dbReference type="PANTHER" id="PTHR37301:SF1">
    <property type="entry name" value="DNA-BINDING PROTEIN"/>
    <property type="match status" value="1"/>
</dbReference>
<dbReference type="EMBL" id="CP031023">
    <property type="protein sequence ID" value="AZA15605.1"/>
    <property type="molecule type" value="Genomic_DNA"/>
</dbReference>
<dbReference type="InterPro" id="IPR001387">
    <property type="entry name" value="Cro/C1-type_HTH"/>
</dbReference>
<dbReference type="PANTHER" id="PTHR37301">
    <property type="entry name" value="DNA-BINDING PROTEIN-RELATED"/>
    <property type="match status" value="1"/>
</dbReference>
<dbReference type="Gene3D" id="1.10.260.40">
    <property type="entry name" value="lambda repressor-like DNA-binding domains"/>
    <property type="match status" value="1"/>
</dbReference>
<reference evidence="1" key="1">
    <citation type="submission" date="2018-07" db="EMBL/GenBank/DDBJ databases">
        <authorList>
            <person name="Somerville V."/>
        </authorList>
    </citation>
    <scope>NUCLEOTIDE SEQUENCE</scope>
    <source>
        <strain evidence="1">NWC_2_2</strain>
    </source>
</reference>
<sequence length="69" mass="7591">MAFSYRKLWVVAAKHGLNKTQLRDQAGISNGCLAKLSKNQPVSMETMGKICESLDCNIGDIVDYVKGDE</sequence>
<evidence type="ECO:0000313" key="1">
    <source>
        <dbReference type="EMBL" id="AZA15605.1"/>
    </source>
</evidence>
<dbReference type="RefSeq" id="WP_003618281.1">
    <property type="nucleotide sequence ID" value="NZ_BJLK01000016.1"/>
</dbReference>